<reference evidence="3 4" key="1">
    <citation type="journal article" date="2019" name="Environ. Microbiol.">
        <title>Species interactions and distinct microbial communities in high Arctic permafrost affected cryosols are associated with the CH4 and CO2 gas fluxes.</title>
        <authorList>
            <person name="Altshuler I."/>
            <person name="Hamel J."/>
            <person name="Turney S."/>
            <person name="Magnuson E."/>
            <person name="Levesque R."/>
            <person name="Greer C."/>
            <person name="Whyte L.G."/>
        </authorList>
    </citation>
    <scope>NUCLEOTIDE SEQUENCE [LARGE SCALE GENOMIC DNA]</scope>
    <source>
        <strain evidence="3 4">S5.20</strain>
    </source>
</reference>
<name>A0A502EDK6_9MYCO</name>
<dbReference type="InterPro" id="IPR029058">
    <property type="entry name" value="AB_hydrolase_fold"/>
</dbReference>
<evidence type="ECO:0000259" key="2">
    <source>
        <dbReference type="Pfam" id="PF08237"/>
    </source>
</evidence>
<feature type="domain" description="PE-PPE" evidence="2">
    <location>
        <begin position="29"/>
        <end position="222"/>
    </location>
</feature>
<dbReference type="Gene3D" id="3.40.50.1820">
    <property type="entry name" value="alpha/beta hydrolase"/>
    <property type="match status" value="1"/>
</dbReference>
<sequence length="363" mass="38227">MVGFLPTQLQGSMCQSPNTCTAINYPVYSIPAGVTELNNDIKKSTSNPINPTTIVYGYSQGAQVAEQWVKKYANDPTAPSPDNLTFVLLANETRAYGGSLVEPAKALGLNPALVEMWPQSQYQVIDVARQYEGTADYPNNPSSRYYWLAVMNSTAGVFLLHGDYSDIDLNDPANAVYTEGNITYVTVPTQNLPMLEGLRTIGLTDLADSLNAQLKPQVEQAYNRPAPFPTTTQSTSSLTNATVAPENTSAPAPTRTTAPLKTNGSVTGLAKAETAPSTPSSNYVDRLAAAAEKAIGAADQGVATARRLVSTVKPTGATDLTGGNLVKPNRLATNSTKHTSTAPDGAGEQVTENATPPDDGNAG</sequence>
<comment type="caution">
    <text evidence="3">The sequence shown here is derived from an EMBL/GenBank/DDBJ whole genome shotgun (WGS) entry which is preliminary data.</text>
</comment>
<evidence type="ECO:0000313" key="3">
    <source>
        <dbReference type="EMBL" id="TPG35758.1"/>
    </source>
</evidence>
<dbReference type="Pfam" id="PF08237">
    <property type="entry name" value="PE-PPE"/>
    <property type="match status" value="1"/>
</dbReference>
<proteinExistence type="predicted"/>
<feature type="region of interest" description="Disordered" evidence="1">
    <location>
        <begin position="315"/>
        <end position="363"/>
    </location>
</feature>
<dbReference type="InterPro" id="IPR013228">
    <property type="entry name" value="PE-PPE_C"/>
</dbReference>
<accession>A0A502EDK6</accession>
<evidence type="ECO:0000256" key="1">
    <source>
        <dbReference type="SAM" id="MobiDB-lite"/>
    </source>
</evidence>
<feature type="compositionally biased region" description="Polar residues" evidence="1">
    <location>
        <begin position="229"/>
        <end position="249"/>
    </location>
</feature>
<dbReference type="Proteomes" id="UP000320095">
    <property type="component" value="Unassembled WGS sequence"/>
</dbReference>
<organism evidence="3 4">
    <name type="scientific">Mycolicibacterium hodleri</name>
    <dbReference type="NCBI Taxonomy" id="49897"/>
    <lineage>
        <taxon>Bacteria</taxon>
        <taxon>Bacillati</taxon>
        <taxon>Actinomycetota</taxon>
        <taxon>Actinomycetes</taxon>
        <taxon>Mycobacteriales</taxon>
        <taxon>Mycobacteriaceae</taxon>
        <taxon>Mycolicibacterium</taxon>
    </lineage>
</organism>
<feature type="region of interest" description="Disordered" evidence="1">
    <location>
        <begin position="223"/>
        <end position="281"/>
    </location>
</feature>
<protein>
    <submittedName>
        <fullName evidence="3">PE-PPE domain-containing protein</fullName>
    </submittedName>
</protein>
<dbReference type="AlphaFoldDB" id="A0A502EDK6"/>
<gene>
    <name evidence="3" type="ORF">EAH80_06745</name>
</gene>
<feature type="compositionally biased region" description="Low complexity" evidence="1">
    <location>
        <begin position="250"/>
        <end position="259"/>
    </location>
</feature>
<keyword evidence="4" id="KW-1185">Reference proteome</keyword>
<evidence type="ECO:0000313" key="4">
    <source>
        <dbReference type="Proteomes" id="UP000320095"/>
    </source>
</evidence>
<feature type="compositionally biased region" description="Polar residues" evidence="1">
    <location>
        <begin position="331"/>
        <end position="342"/>
    </location>
</feature>
<dbReference type="EMBL" id="RCZG01000002">
    <property type="protein sequence ID" value="TPG35758.1"/>
    <property type="molecule type" value="Genomic_DNA"/>
</dbReference>